<dbReference type="EC" id="6.1.1.7" evidence="9"/>
<sequence length="615" mass="69819">MKADEIRRKFLQFFESKGHAIIASASLVPENDPTVLFTTAGMHPLVPYLLGQKHPAGTRLANVQKCVRVQDIDEVGDNRHDTFFEMLGNWSLGDYFKKEAIEWSFEFFSDKKWLGLDPARVYVTIFEGDNDAPRDDESIRIWQEQFKKANIAAGLAENINDRTEGVRIYAYGKDKNWWGPAGQTGPCGPDTEMFYDMKPGGVGTAGHLHEGDEERYGQFCHPNCDCGRFIEFWNDVFMEYNKTADGAYDPLKQKNVDTGMGLERTAMILQNKNDIFATDLFQPIMETIQKNSSSYDMRSARIVADHIRTAVFILGDRVTPSNVERGYVLRRLIRRAVRFGQKLGMIKDFTVKLTDVVVSKYGAEYPELQHHHHDIVSAMRDEEEKFIKTLARGLKEFERLAQSDRVTERLSGEDAFTLFSTYGFPLEMTVEMAKERRIEVDEKGFWEEFQKHQDISRVGTEKKFKGGLADHSWETTRLHTATHLLQAALRKVLGNHVLQKGSNITAERLRFDFSHPAKLTNEEIKKVEDLVNDAIRRDLAVSWQEMSYDEAKAAGAIGLFASRYGEKVKVYSVGDFSKEVCGGPHVSHTAEVGGLKIVKEEAVSAGIRRLKATVS</sequence>
<reference evidence="11 12" key="1">
    <citation type="journal article" date="2016" name="Nat. Commun.">
        <title>Thousands of microbial genomes shed light on interconnected biogeochemical processes in an aquifer system.</title>
        <authorList>
            <person name="Anantharaman K."/>
            <person name="Brown C.T."/>
            <person name="Hug L.A."/>
            <person name="Sharon I."/>
            <person name="Castelle C.J."/>
            <person name="Probst A.J."/>
            <person name="Thomas B.C."/>
            <person name="Singh A."/>
            <person name="Wilkins M.J."/>
            <person name="Karaoz U."/>
            <person name="Brodie E.L."/>
            <person name="Williams K.H."/>
            <person name="Hubbard S.S."/>
            <person name="Banfield J.F."/>
        </authorList>
    </citation>
    <scope>NUCLEOTIDE SEQUENCE [LARGE SCALE GENOMIC DNA]</scope>
</reference>
<dbReference type="NCBIfam" id="NF002436">
    <property type="entry name" value="PRK01584.1"/>
    <property type="match status" value="1"/>
</dbReference>
<comment type="subcellular location">
    <subcellularLocation>
        <location evidence="9">Cytoplasm</location>
    </subcellularLocation>
</comment>
<keyword evidence="9" id="KW-0862">Zinc</keyword>
<dbReference type="SUPFAM" id="SSF55186">
    <property type="entry name" value="ThrRS/AlaRS common domain"/>
    <property type="match status" value="1"/>
</dbReference>
<name>A0A1F7V9K7_9BACT</name>
<gene>
    <name evidence="9" type="primary">alaS</name>
    <name evidence="11" type="ORF">A3I40_03635</name>
</gene>
<dbReference type="FunFam" id="3.30.980.10:FF:000004">
    <property type="entry name" value="Alanine--tRNA ligase, cytoplasmic"/>
    <property type="match status" value="1"/>
</dbReference>
<evidence type="ECO:0000256" key="6">
    <source>
        <dbReference type="ARBA" id="ARBA00022884"/>
    </source>
</evidence>
<comment type="similarity">
    <text evidence="1 9">Belongs to the class-II aminoacyl-tRNA synthetase family.</text>
</comment>
<evidence type="ECO:0000256" key="8">
    <source>
        <dbReference type="ARBA" id="ARBA00023146"/>
    </source>
</evidence>
<dbReference type="InterPro" id="IPR018164">
    <property type="entry name" value="Ala-tRNA-synth_IIc_N"/>
</dbReference>
<feature type="binding site" evidence="9">
    <location>
        <position position="479"/>
    </location>
    <ligand>
        <name>Zn(2+)</name>
        <dbReference type="ChEBI" id="CHEBI:29105"/>
    </ligand>
</feature>
<comment type="cofactor">
    <cofactor evidence="9">
        <name>Zn(2+)</name>
        <dbReference type="ChEBI" id="CHEBI:29105"/>
    </cofactor>
    <text evidence="9">Binds 1 zinc ion per subunit.</text>
</comment>
<comment type="catalytic activity">
    <reaction evidence="9">
        <text>tRNA(Ala) + L-alanine + ATP = L-alanyl-tRNA(Ala) + AMP + diphosphate</text>
        <dbReference type="Rhea" id="RHEA:12540"/>
        <dbReference type="Rhea" id="RHEA-COMP:9657"/>
        <dbReference type="Rhea" id="RHEA-COMP:9923"/>
        <dbReference type="ChEBI" id="CHEBI:30616"/>
        <dbReference type="ChEBI" id="CHEBI:33019"/>
        <dbReference type="ChEBI" id="CHEBI:57972"/>
        <dbReference type="ChEBI" id="CHEBI:78442"/>
        <dbReference type="ChEBI" id="CHEBI:78497"/>
        <dbReference type="ChEBI" id="CHEBI:456215"/>
        <dbReference type="EC" id="6.1.1.7"/>
    </reaction>
</comment>
<keyword evidence="9" id="KW-0479">Metal-binding</keyword>
<dbReference type="SUPFAM" id="SSF55681">
    <property type="entry name" value="Class II aaRS and biotin synthetases"/>
    <property type="match status" value="1"/>
</dbReference>
<evidence type="ECO:0000256" key="7">
    <source>
        <dbReference type="ARBA" id="ARBA00022917"/>
    </source>
</evidence>
<dbReference type="Pfam" id="PF07973">
    <property type="entry name" value="tRNA_SAD"/>
    <property type="match status" value="1"/>
</dbReference>
<comment type="function">
    <text evidence="9">Catalyzes the attachment of alanine to tRNA(Ala) in a two-step reaction: alanine is first activated by ATP to form Ala-AMP and then transferred to the acceptor end of tRNA(Ala). Also edits incorrectly charged Ser-tRNA(Ala) and Gly-tRNA(Ala) via its editing domain.</text>
</comment>
<dbReference type="Pfam" id="PF01411">
    <property type="entry name" value="tRNA-synt_2c"/>
    <property type="match status" value="1"/>
</dbReference>
<evidence type="ECO:0000256" key="1">
    <source>
        <dbReference type="ARBA" id="ARBA00008226"/>
    </source>
</evidence>
<evidence type="ECO:0000313" key="12">
    <source>
        <dbReference type="Proteomes" id="UP000178723"/>
    </source>
</evidence>
<keyword evidence="3 9" id="KW-0436">Ligase</keyword>
<organism evidence="11 12">
    <name type="scientific">Candidatus Uhrbacteria bacterium RIFCSPLOWO2_02_FULL_48_12</name>
    <dbReference type="NCBI Taxonomy" id="1802407"/>
    <lineage>
        <taxon>Bacteria</taxon>
        <taxon>Candidatus Uhriibacteriota</taxon>
    </lineage>
</organism>
<dbReference type="GO" id="GO:0002161">
    <property type="term" value="F:aminoacyl-tRNA deacylase activity"/>
    <property type="evidence" value="ECO:0007669"/>
    <property type="project" value="TreeGrafter"/>
</dbReference>
<dbReference type="InterPro" id="IPR050058">
    <property type="entry name" value="Ala-tRNA_ligase"/>
</dbReference>
<dbReference type="STRING" id="1802407.A3I40_03635"/>
<dbReference type="InterPro" id="IPR023033">
    <property type="entry name" value="Ala_tRNA_ligase_euk/bac"/>
</dbReference>
<protein>
    <recommendedName>
        <fullName evidence="9">Alanine--tRNA ligase</fullName>
        <ecNumber evidence="9">6.1.1.7</ecNumber>
    </recommendedName>
    <alternativeName>
        <fullName evidence="9">Alanyl-tRNA synthetase</fullName>
        <shortName evidence="9">AlaRS</shortName>
    </alternativeName>
</protein>
<feature type="binding site" evidence="9">
    <location>
        <position position="483"/>
    </location>
    <ligand>
        <name>Zn(2+)</name>
        <dbReference type="ChEBI" id="CHEBI:29105"/>
    </ligand>
</feature>
<keyword evidence="8 9" id="KW-0030">Aminoacyl-tRNA synthetase</keyword>
<feature type="domain" description="Alanyl-transfer RNA synthetases family profile" evidence="10">
    <location>
        <begin position="1"/>
        <end position="615"/>
    </location>
</feature>
<dbReference type="PANTHER" id="PTHR11777:SF9">
    <property type="entry name" value="ALANINE--TRNA LIGASE, CYTOPLASMIC"/>
    <property type="match status" value="1"/>
</dbReference>
<evidence type="ECO:0000256" key="3">
    <source>
        <dbReference type="ARBA" id="ARBA00022598"/>
    </source>
</evidence>
<dbReference type="Gene3D" id="3.30.54.20">
    <property type="match status" value="1"/>
</dbReference>
<dbReference type="GO" id="GO:0008270">
    <property type="term" value="F:zinc ion binding"/>
    <property type="evidence" value="ECO:0007669"/>
    <property type="project" value="UniProtKB-UniRule"/>
</dbReference>
<dbReference type="Proteomes" id="UP000178723">
    <property type="component" value="Unassembled WGS sequence"/>
</dbReference>
<keyword evidence="6 9" id="KW-0694">RNA-binding</keyword>
<dbReference type="CDD" id="cd00673">
    <property type="entry name" value="AlaRS_core"/>
    <property type="match status" value="1"/>
</dbReference>
<accession>A0A1F7V9K7</accession>
<evidence type="ECO:0000256" key="9">
    <source>
        <dbReference type="HAMAP-Rule" id="MF_00036"/>
    </source>
</evidence>
<dbReference type="SUPFAM" id="SSF101353">
    <property type="entry name" value="Putative anticodon-binding domain of alanyl-tRNA synthetase (AlaRS)"/>
    <property type="match status" value="1"/>
</dbReference>
<dbReference type="InterPro" id="IPR012947">
    <property type="entry name" value="tRNA_SAD"/>
</dbReference>
<dbReference type="Gene3D" id="3.30.930.10">
    <property type="entry name" value="Bira Bifunctional Protein, Domain 2"/>
    <property type="match status" value="1"/>
</dbReference>
<keyword evidence="9" id="KW-0963">Cytoplasm</keyword>
<feature type="binding site" evidence="9">
    <location>
        <position position="585"/>
    </location>
    <ligand>
        <name>Zn(2+)</name>
        <dbReference type="ChEBI" id="CHEBI:29105"/>
    </ligand>
</feature>
<keyword evidence="5 9" id="KW-0067">ATP-binding</keyword>
<dbReference type="AlphaFoldDB" id="A0A1F7V9K7"/>
<dbReference type="SMART" id="SM00863">
    <property type="entry name" value="tRNA_SAD"/>
    <property type="match status" value="1"/>
</dbReference>
<evidence type="ECO:0000256" key="2">
    <source>
        <dbReference type="ARBA" id="ARBA00022555"/>
    </source>
</evidence>
<feature type="binding site" evidence="9">
    <location>
        <position position="581"/>
    </location>
    <ligand>
        <name>Zn(2+)</name>
        <dbReference type="ChEBI" id="CHEBI:29105"/>
    </ligand>
</feature>
<dbReference type="EMBL" id="MGEP01000030">
    <property type="protein sequence ID" value="OGL87222.1"/>
    <property type="molecule type" value="Genomic_DNA"/>
</dbReference>
<dbReference type="GO" id="GO:0004813">
    <property type="term" value="F:alanine-tRNA ligase activity"/>
    <property type="evidence" value="ECO:0007669"/>
    <property type="project" value="UniProtKB-UniRule"/>
</dbReference>
<evidence type="ECO:0000256" key="5">
    <source>
        <dbReference type="ARBA" id="ARBA00022840"/>
    </source>
</evidence>
<dbReference type="PRINTS" id="PR00980">
    <property type="entry name" value="TRNASYNTHALA"/>
</dbReference>
<dbReference type="GO" id="GO:0000049">
    <property type="term" value="F:tRNA binding"/>
    <property type="evidence" value="ECO:0007669"/>
    <property type="project" value="UniProtKB-KW"/>
</dbReference>
<proteinExistence type="inferred from homology"/>
<dbReference type="InterPro" id="IPR002318">
    <property type="entry name" value="Ala-tRNA-lgiase_IIc"/>
</dbReference>
<dbReference type="GO" id="GO:0005829">
    <property type="term" value="C:cytosol"/>
    <property type="evidence" value="ECO:0007669"/>
    <property type="project" value="TreeGrafter"/>
</dbReference>
<dbReference type="HAMAP" id="MF_00036_B">
    <property type="entry name" value="Ala_tRNA_synth_B"/>
    <property type="match status" value="1"/>
</dbReference>
<dbReference type="PANTHER" id="PTHR11777">
    <property type="entry name" value="ALANYL-TRNA SYNTHETASE"/>
    <property type="match status" value="1"/>
</dbReference>
<keyword evidence="4 9" id="KW-0547">Nucleotide-binding</keyword>
<evidence type="ECO:0000259" key="10">
    <source>
        <dbReference type="PROSITE" id="PS50860"/>
    </source>
</evidence>
<comment type="domain">
    <text evidence="9">Consists of three domains; the N-terminal catalytic domain, the editing domain and the C-terminal C-Ala domain. The editing domain removes incorrectly charged amino acids, while the C-Ala domain, along with tRNA(Ala), serves as a bridge to cooperatively bring together the editing and aminoacylation centers thus stimulating deacylation of misacylated tRNAs.</text>
</comment>
<keyword evidence="7 9" id="KW-0648">Protein biosynthesis</keyword>
<comment type="caution">
    <text evidence="11">The sequence shown here is derived from an EMBL/GenBank/DDBJ whole genome shotgun (WGS) entry which is preliminary data.</text>
</comment>
<dbReference type="Gene3D" id="3.30.980.10">
    <property type="entry name" value="Threonyl-trna Synthetase, Chain A, domain 2"/>
    <property type="match status" value="1"/>
</dbReference>
<keyword evidence="2 9" id="KW-0820">tRNA-binding</keyword>
<dbReference type="InterPro" id="IPR018162">
    <property type="entry name" value="Ala-tRNA-ligase_IIc_anticod-bd"/>
</dbReference>
<dbReference type="GO" id="GO:0005524">
    <property type="term" value="F:ATP binding"/>
    <property type="evidence" value="ECO:0007669"/>
    <property type="project" value="UniProtKB-UniRule"/>
</dbReference>
<dbReference type="InterPro" id="IPR018165">
    <property type="entry name" value="Ala-tRNA-synth_IIc_core"/>
</dbReference>
<evidence type="ECO:0000256" key="4">
    <source>
        <dbReference type="ARBA" id="ARBA00022741"/>
    </source>
</evidence>
<evidence type="ECO:0000313" key="11">
    <source>
        <dbReference type="EMBL" id="OGL87222.1"/>
    </source>
</evidence>
<dbReference type="InterPro" id="IPR018163">
    <property type="entry name" value="Thr/Ala-tRNA-synth_IIc_edit"/>
</dbReference>
<dbReference type="PROSITE" id="PS50860">
    <property type="entry name" value="AA_TRNA_LIGASE_II_ALA"/>
    <property type="match status" value="1"/>
</dbReference>
<dbReference type="GO" id="GO:0006419">
    <property type="term" value="P:alanyl-tRNA aminoacylation"/>
    <property type="evidence" value="ECO:0007669"/>
    <property type="project" value="UniProtKB-UniRule"/>
</dbReference>
<dbReference type="InterPro" id="IPR045864">
    <property type="entry name" value="aa-tRNA-synth_II/BPL/LPL"/>
</dbReference>